<name>A0A381ECB8_9GAMM</name>
<organism evidence="1 2">
    <name type="scientific">Cardiobacterium valvarum</name>
    <dbReference type="NCBI Taxonomy" id="194702"/>
    <lineage>
        <taxon>Bacteria</taxon>
        <taxon>Pseudomonadati</taxon>
        <taxon>Pseudomonadota</taxon>
        <taxon>Gammaproteobacteria</taxon>
        <taxon>Cardiobacteriales</taxon>
        <taxon>Cardiobacteriaceae</taxon>
        <taxon>Cardiobacterium</taxon>
    </lineage>
</organism>
<gene>
    <name evidence="1" type="ORF">NCTC13294_01997</name>
</gene>
<dbReference type="EMBL" id="UFUW01000001">
    <property type="protein sequence ID" value="SUX24668.1"/>
    <property type="molecule type" value="Genomic_DNA"/>
</dbReference>
<accession>A0A381ECB8</accession>
<dbReference type="Proteomes" id="UP000254572">
    <property type="component" value="Unassembled WGS sequence"/>
</dbReference>
<evidence type="ECO:0000313" key="2">
    <source>
        <dbReference type="Proteomes" id="UP000254572"/>
    </source>
</evidence>
<evidence type="ECO:0000313" key="1">
    <source>
        <dbReference type="EMBL" id="SUX24668.1"/>
    </source>
</evidence>
<reference evidence="1 2" key="1">
    <citation type="submission" date="2018-06" db="EMBL/GenBank/DDBJ databases">
        <authorList>
            <consortium name="Pathogen Informatics"/>
            <person name="Doyle S."/>
        </authorList>
    </citation>
    <scope>NUCLEOTIDE SEQUENCE [LARGE SCALE GENOMIC DNA]</scope>
    <source>
        <strain evidence="1 2">NCTC13294</strain>
    </source>
</reference>
<keyword evidence="2" id="KW-1185">Reference proteome</keyword>
<protein>
    <submittedName>
        <fullName evidence="1">Uncharacterized protein</fullName>
    </submittedName>
</protein>
<dbReference type="RefSeq" id="WP_115612173.1">
    <property type="nucleotide sequence ID" value="NZ_JBHLZC010000003.1"/>
</dbReference>
<sequence length="110" mass="12446">MPTFHIHAQNPAFYIALLALGLLTAIKSGTVAPEAGIWTLRMPKNYDEILPYCPPELQSIIECFDELDALYTLDPVAYAKTIDQFIHDLHHILAEYSEQYGVNLTISRQI</sequence>
<proteinExistence type="predicted"/>
<dbReference type="AlphaFoldDB" id="A0A381ECB8"/>